<reference evidence="1" key="1">
    <citation type="submission" date="2019-02" db="EMBL/GenBank/DDBJ databases">
        <authorList>
            <person name="Pothier F.J."/>
        </authorList>
    </citation>
    <scope>NUCLEOTIDE SEQUENCE</scope>
    <source>
        <strain evidence="1">CI-1B</strain>
    </source>
</reference>
<dbReference type="Proteomes" id="UP000328092">
    <property type="component" value="Unassembled WGS sequence"/>
</dbReference>
<protein>
    <submittedName>
        <fullName evidence="1">Uncharacterized protein</fullName>
    </submittedName>
</protein>
<dbReference type="AlphaFoldDB" id="A0A508T625"/>
<sequence length="39" mass="4470">MNGITLDHANLKVPIEGRRLDPLPRHVAIRYWTVFIAAD</sequence>
<name>A0A508T625_9BRAD</name>
<gene>
    <name evidence="1" type="ORF">CI1B_30320</name>
</gene>
<accession>A0A508T625</accession>
<evidence type="ECO:0000313" key="1">
    <source>
        <dbReference type="EMBL" id="VIO70379.1"/>
    </source>
</evidence>
<dbReference type="EMBL" id="CAADFC020000011">
    <property type="protein sequence ID" value="VIO70379.1"/>
    <property type="molecule type" value="Genomic_DNA"/>
</dbReference>
<organism evidence="1 2">
    <name type="scientific">Bradyrhizobium ivorense</name>
    <dbReference type="NCBI Taxonomy" id="2511166"/>
    <lineage>
        <taxon>Bacteria</taxon>
        <taxon>Pseudomonadati</taxon>
        <taxon>Pseudomonadota</taxon>
        <taxon>Alphaproteobacteria</taxon>
        <taxon>Hyphomicrobiales</taxon>
        <taxon>Nitrobacteraceae</taxon>
        <taxon>Bradyrhizobium</taxon>
    </lineage>
</organism>
<keyword evidence="2" id="KW-1185">Reference proteome</keyword>
<comment type="caution">
    <text evidence="1">The sequence shown here is derived from an EMBL/GenBank/DDBJ whole genome shotgun (WGS) entry which is preliminary data.</text>
</comment>
<evidence type="ECO:0000313" key="2">
    <source>
        <dbReference type="Proteomes" id="UP000328092"/>
    </source>
</evidence>
<proteinExistence type="predicted"/>